<comment type="caution">
    <text evidence="1">The sequence shown here is derived from an EMBL/GenBank/DDBJ whole genome shotgun (WGS) entry which is preliminary data.</text>
</comment>
<organism evidence="1">
    <name type="scientific">marine sediment metagenome</name>
    <dbReference type="NCBI Taxonomy" id="412755"/>
    <lineage>
        <taxon>unclassified sequences</taxon>
        <taxon>metagenomes</taxon>
        <taxon>ecological metagenomes</taxon>
    </lineage>
</organism>
<gene>
    <name evidence="1" type="ORF">LCGC14_2758970</name>
</gene>
<dbReference type="AlphaFoldDB" id="A0A0F9B858"/>
<dbReference type="EMBL" id="LAZR01050661">
    <property type="protein sequence ID" value="KKK86864.1"/>
    <property type="molecule type" value="Genomic_DNA"/>
</dbReference>
<name>A0A0F9B858_9ZZZZ</name>
<evidence type="ECO:0000313" key="1">
    <source>
        <dbReference type="EMBL" id="KKK86864.1"/>
    </source>
</evidence>
<reference evidence="1" key="1">
    <citation type="journal article" date="2015" name="Nature">
        <title>Complex archaea that bridge the gap between prokaryotes and eukaryotes.</title>
        <authorList>
            <person name="Spang A."/>
            <person name="Saw J.H."/>
            <person name="Jorgensen S.L."/>
            <person name="Zaremba-Niedzwiedzka K."/>
            <person name="Martijn J."/>
            <person name="Lind A.E."/>
            <person name="van Eijk R."/>
            <person name="Schleper C."/>
            <person name="Guy L."/>
            <person name="Ettema T.J."/>
        </authorList>
    </citation>
    <scope>NUCLEOTIDE SEQUENCE</scope>
</reference>
<protein>
    <submittedName>
        <fullName evidence="1">Uncharacterized protein</fullName>
    </submittedName>
</protein>
<sequence>MNKIVLATLEVNVNEKAYSLQEFHEQSPTFTGFHRYRVIMVNRGDRLAEYREDMGLAKLYKGIRQFNIPSLWEHSVAELLDLADTLRNETFIDIKDWLELDQMKLA</sequence>
<accession>A0A0F9B858</accession>
<proteinExistence type="predicted"/>